<proteinExistence type="predicted"/>
<feature type="non-terminal residue" evidence="1">
    <location>
        <position position="53"/>
    </location>
</feature>
<organism evidence="1 2">
    <name type="scientific">Acaulospora colombiana</name>
    <dbReference type="NCBI Taxonomy" id="27376"/>
    <lineage>
        <taxon>Eukaryota</taxon>
        <taxon>Fungi</taxon>
        <taxon>Fungi incertae sedis</taxon>
        <taxon>Mucoromycota</taxon>
        <taxon>Glomeromycotina</taxon>
        <taxon>Glomeromycetes</taxon>
        <taxon>Diversisporales</taxon>
        <taxon>Acaulosporaceae</taxon>
        <taxon>Acaulospora</taxon>
    </lineage>
</organism>
<reference evidence="1" key="1">
    <citation type="submission" date="2021-06" db="EMBL/GenBank/DDBJ databases">
        <authorList>
            <person name="Kallberg Y."/>
            <person name="Tangrot J."/>
            <person name="Rosling A."/>
        </authorList>
    </citation>
    <scope>NUCLEOTIDE SEQUENCE</scope>
    <source>
        <strain evidence="1">CL356</strain>
    </source>
</reference>
<name>A0ACA9KTD0_9GLOM</name>
<comment type="caution">
    <text evidence="1">The sequence shown here is derived from an EMBL/GenBank/DDBJ whole genome shotgun (WGS) entry which is preliminary data.</text>
</comment>
<sequence>MTEANNNIDDNPVEESIKNFKQCLIDVNDEVVESIVDSGSECPIITYEIAKKL</sequence>
<dbReference type="EMBL" id="CAJVPT010002854">
    <property type="protein sequence ID" value="CAG8488329.1"/>
    <property type="molecule type" value="Genomic_DNA"/>
</dbReference>
<protein>
    <submittedName>
        <fullName evidence="1">3270_t:CDS:1</fullName>
    </submittedName>
</protein>
<evidence type="ECO:0000313" key="2">
    <source>
        <dbReference type="Proteomes" id="UP000789525"/>
    </source>
</evidence>
<gene>
    <name evidence="1" type="ORF">ACOLOM_LOCUS2273</name>
</gene>
<dbReference type="Proteomes" id="UP000789525">
    <property type="component" value="Unassembled WGS sequence"/>
</dbReference>
<accession>A0ACA9KTD0</accession>
<keyword evidence="2" id="KW-1185">Reference proteome</keyword>
<evidence type="ECO:0000313" key="1">
    <source>
        <dbReference type="EMBL" id="CAG8488329.1"/>
    </source>
</evidence>